<reference evidence="8 9" key="1">
    <citation type="journal article" date="2016" name="Nat. Commun.">
        <title>Thousands of microbial genomes shed light on interconnected biogeochemical processes in an aquifer system.</title>
        <authorList>
            <person name="Anantharaman K."/>
            <person name="Brown C.T."/>
            <person name="Hug L.A."/>
            <person name="Sharon I."/>
            <person name="Castelle C.J."/>
            <person name="Probst A.J."/>
            <person name="Thomas B.C."/>
            <person name="Singh A."/>
            <person name="Wilkins M.J."/>
            <person name="Karaoz U."/>
            <person name="Brodie E.L."/>
            <person name="Williams K.H."/>
            <person name="Hubbard S.S."/>
            <person name="Banfield J.F."/>
        </authorList>
    </citation>
    <scope>NUCLEOTIDE SEQUENCE [LARGE SCALE GENOMIC DNA]</scope>
</reference>
<organism evidence="8 9">
    <name type="scientific">Candidatus Yanofskybacteria bacterium RIFCSPLOWO2_02_FULL_47_9b</name>
    <dbReference type="NCBI Taxonomy" id="1802708"/>
    <lineage>
        <taxon>Bacteria</taxon>
        <taxon>Candidatus Yanofskyibacteriota</taxon>
    </lineage>
</organism>
<keyword evidence="2" id="KW-0227">DNA damage</keyword>
<evidence type="ECO:0000259" key="6">
    <source>
        <dbReference type="PROSITE" id="PS50164"/>
    </source>
</evidence>
<evidence type="ECO:0000313" key="9">
    <source>
        <dbReference type="Proteomes" id="UP000178155"/>
    </source>
</evidence>
<dbReference type="AlphaFoldDB" id="A0A1F8HAH4"/>
<keyword evidence="5" id="KW-0234">DNA repair</keyword>
<dbReference type="PROSITE" id="PS50165">
    <property type="entry name" value="UVRC"/>
    <property type="match status" value="1"/>
</dbReference>
<evidence type="ECO:0000256" key="3">
    <source>
        <dbReference type="ARBA" id="ARBA00022769"/>
    </source>
</evidence>
<comment type="caution">
    <text evidence="8">The sequence shown here is derived from an EMBL/GenBank/DDBJ whole genome shotgun (WGS) entry which is preliminary data.</text>
</comment>
<dbReference type="Pfam" id="PF08459">
    <property type="entry name" value="UvrC_RNaseH_dom"/>
    <property type="match status" value="1"/>
</dbReference>
<evidence type="ECO:0000313" key="8">
    <source>
        <dbReference type="EMBL" id="OGN34574.1"/>
    </source>
</evidence>
<dbReference type="Gene3D" id="3.30.420.340">
    <property type="entry name" value="UvrC, RNAse H endonuclease domain"/>
    <property type="match status" value="1"/>
</dbReference>
<dbReference type="InterPro" id="IPR038476">
    <property type="entry name" value="UvrC_RNase_H_dom_sf"/>
</dbReference>
<evidence type="ECO:0000256" key="1">
    <source>
        <dbReference type="ARBA" id="ARBA00022490"/>
    </source>
</evidence>
<dbReference type="InterPro" id="IPR035901">
    <property type="entry name" value="GIY-YIG_endonuc_sf"/>
</dbReference>
<evidence type="ECO:0000256" key="5">
    <source>
        <dbReference type="ARBA" id="ARBA00023204"/>
    </source>
</evidence>
<dbReference type="InterPro" id="IPR000305">
    <property type="entry name" value="GIY-YIG_endonuc"/>
</dbReference>
<sequence>MEIPKLKERIKTAPGTPGVYLFKNKAGQNIYIGKAAALKARLKSYLDTRDHRIQTIIEQSHRLDYIATDSEIEALILESQLIKQRRPQFNIMLRDDKQYFYVVFSKDEFPRVTLTHQPHDKNAIGPFTEGAALKTTLRLLRMLFPYCTCKQKHHNYCLNYHINKCLGICCLKGPQKKSLQYRDNIKAIKEILNGKRAKLIKELHVKMDALARTDDLGAAIALRTKLERLERIFENARIIKSSAVLKEHEPFLTSIFKHGKPIVRVEGYDISNIQGKHNTGSMVTFINGEADKNFYRKFNIKTKREGDVAALQEIIDRRLNHDEWPYPDLIVVDGGKAQVNTFRSVLQERNIKIPVVGLVKDDKHIGRALIVPDKKDATPLTKLTERDRNLLLAIDSEAHRFAIAHYRSRHRLALRD</sequence>
<keyword evidence="3" id="KW-0228">DNA excision</keyword>
<evidence type="ECO:0000259" key="7">
    <source>
        <dbReference type="PROSITE" id="PS50165"/>
    </source>
</evidence>
<evidence type="ECO:0000256" key="4">
    <source>
        <dbReference type="ARBA" id="ARBA00022881"/>
    </source>
</evidence>
<dbReference type="PANTHER" id="PTHR30562">
    <property type="entry name" value="UVRC/OXIDOREDUCTASE"/>
    <property type="match status" value="1"/>
</dbReference>
<dbReference type="InterPro" id="IPR047296">
    <property type="entry name" value="GIY-YIG_UvrC_Cho"/>
</dbReference>
<feature type="domain" description="GIY-YIG" evidence="6">
    <location>
        <begin position="15"/>
        <end position="91"/>
    </location>
</feature>
<dbReference type="InterPro" id="IPR050066">
    <property type="entry name" value="UvrABC_protein_C"/>
</dbReference>
<dbReference type="SUPFAM" id="SSF82771">
    <property type="entry name" value="GIY-YIG endonuclease"/>
    <property type="match status" value="1"/>
</dbReference>
<proteinExistence type="predicted"/>
<dbReference type="InterPro" id="IPR001162">
    <property type="entry name" value="UvrC_RNase_H_dom"/>
</dbReference>
<dbReference type="FunFam" id="3.40.1440.10:FF:000001">
    <property type="entry name" value="UvrABC system protein C"/>
    <property type="match status" value="1"/>
</dbReference>
<dbReference type="SMART" id="SM00465">
    <property type="entry name" value="GIYc"/>
    <property type="match status" value="1"/>
</dbReference>
<gene>
    <name evidence="8" type="ORF">A3I39_00100</name>
</gene>
<dbReference type="PROSITE" id="PS50164">
    <property type="entry name" value="GIY_YIG"/>
    <property type="match status" value="1"/>
</dbReference>
<dbReference type="GO" id="GO:0009381">
    <property type="term" value="F:excinuclease ABC activity"/>
    <property type="evidence" value="ECO:0007669"/>
    <property type="project" value="InterPro"/>
</dbReference>
<keyword evidence="4" id="KW-0267">Excision nuclease</keyword>
<dbReference type="EMBL" id="MGKW01000005">
    <property type="protein sequence ID" value="OGN34574.1"/>
    <property type="molecule type" value="Genomic_DNA"/>
</dbReference>
<accession>A0A1F8HAH4</accession>
<dbReference type="GO" id="GO:0009380">
    <property type="term" value="C:excinuclease repair complex"/>
    <property type="evidence" value="ECO:0007669"/>
    <property type="project" value="TreeGrafter"/>
</dbReference>
<dbReference type="PANTHER" id="PTHR30562:SF1">
    <property type="entry name" value="UVRABC SYSTEM PROTEIN C"/>
    <property type="match status" value="1"/>
</dbReference>
<dbReference type="Proteomes" id="UP000178155">
    <property type="component" value="Unassembled WGS sequence"/>
</dbReference>
<evidence type="ECO:0008006" key="10">
    <source>
        <dbReference type="Google" id="ProtNLM"/>
    </source>
</evidence>
<dbReference type="CDD" id="cd10434">
    <property type="entry name" value="GIY-YIG_UvrC_Cho"/>
    <property type="match status" value="1"/>
</dbReference>
<protein>
    <recommendedName>
        <fullName evidence="10">Excinuclease ABC subunit C</fullName>
    </recommendedName>
</protein>
<dbReference type="Gene3D" id="3.40.1440.10">
    <property type="entry name" value="GIY-YIG endonuclease"/>
    <property type="match status" value="1"/>
</dbReference>
<name>A0A1F8HAH4_9BACT</name>
<keyword evidence="1" id="KW-0963">Cytoplasm</keyword>
<feature type="domain" description="UvrC family homology region profile" evidence="7">
    <location>
        <begin position="218"/>
        <end position="346"/>
    </location>
</feature>
<dbReference type="Pfam" id="PF01541">
    <property type="entry name" value="GIY-YIG"/>
    <property type="match status" value="1"/>
</dbReference>
<dbReference type="GO" id="GO:0006289">
    <property type="term" value="P:nucleotide-excision repair"/>
    <property type="evidence" value="ECO:0007669"/>
    <property type="project" value="InterPro"/>
</dbReference>
<evidence type="ECO:0000256" key="2">
    <source>
        <dbReference type="ARBA" id="ARBA00022763"/>
    </source>
</evidence>